<dbReference type="AlphaFoldDB" id="A0A426XW02"/>
<proteinExistence type="predicted"/>
<accession>A0A426XW02</accession>
<organism evidence="1 2">
    <name type="scientific">Ensete ventricosum</name>
    <name type="common">Abyssinian banana</name>
    <name type="synonym">Musa ensete</name>
    <dbReference type="NCBI Taxonomy" id="4639"/>
    <lineage>
        <taxon>Eukaryota</taxon>
        <taxon>Viridiplantae</taxon>
        <taxon>Streptophyta</taxon>
        <taxon>Embryophyta</taxon>
        <taxon>Tracheophyta</taxon>
        <taxon>Spermatophyta</taxon>
        <taxon>Magnoliopsida</taxon>
        <taxon>Liliopsida</taxon>
        <taxon>Zingiberales</taxon>
        <taxon>Musaceae</taxon>
        <taxon>Ensete</taxon>
    </lineage>
</organism>
<evidence type="ECO:0000313" key="2">
    <source>
        <dbReference type="Proteomes" id="UP000287651"/>
    </source>
</evidence>
<name>A0A426XW02_ENSVE</name>
<protein>
    <submittedName>
        <fullName evidence="1">Uncharacterized protein</fullName>
    </submittedName>
</protein>
<sequence length="57" mass="6488">MKRHDPTLASTRVHVLDPCPRKAPCLHSIFHLQCRLLSFDLDTSPNSTQVVLLLDLH</sequence>
<evidence type="ECO:0000313" key="1">
    <source>
        <dbReference type="EMBL" id="RRT43646.1"/>
    </source>
</evidence>
<comment type="caution">
    <text evidence="1">The sequence shown here is derived from an EMBL/GenBank/DDBJ whole genome shotgun (WGS) entry which is preliminary data.</text>
</comment>
<dbReference type="Proteomes" id="UP000287651">
    <property type="component" value="Unassembled WGS sequence"/>
</dbReference>
<gene>
    <name evidence="1" type="ORF">B296_00055717</name>
</gene>
<dbReference type="EMBL" id="AMZH03017000">
    <property type="protein sequence ID" value="RRT43646.1"/>
    <property type="molecule type" value="Genomic_DNA"/>
</dbReference>
<reference evidence="1 2" key="1">
    <citation type="journal article" date="2014" name="Agronomy (Basel)">
        <title>A Draft Genome Sequence for Ensete ventricosum, the Drought-Tolerant Tree Against Hunger.</title>
        <authorList>
            <person name="Harrison J."/>
            <person name="Moore K.A."/>
            <person name="Paszkiewicz K."/>
            <person name="Jones T."/>
            <person name="Grant M."/>
            <person name="Ambacheew D."/>
            <person name="Muzemil S."/>
            <person name="Studholme D.J."/>
        </authorList>
    </citation>
    <scope>NUCLEOTIDE SEQUENCE [LARGE SCALE GENOMIC DNA]</scope>
</reference>